<feature type="region of interest" description="Disordered" evidence="1">
    <location>
        <begin position="1"/>
        <end position="22"/>
    </location>
</feature>
<dbReference type="Proteomes" id="UP000298663">
    <property type="component" value="Unassembled WGS sequence"/>
</dbReference>
<protein>
    <submittedName>
        <fullName evidence="2">Uncharacterized protein</fullName>
    </submittedName>
</protein>
<gene>
    <name evidence="2" type="ORF">L596_023158</name>
</gene>
<evidence type="ECO:0000256" key="1">
    <source>
        <dbReference type="SAM" id="MobiDB-lite"/>
    </source>
</evidence>
<organism evidence="2 3">
    <name type="scientific">Steinernema carpocapsae</name>
    <name type="common">Entomopathogenic nematode</name>
    <dbReference type="NCBI Taxonomy" id="34508"/>
    <lineage>
        <taxon>Eukaryota</taxon>
        <taxon>Metazoa</taxon>
        <taxon>Ecdysozoa</taxon>
        <taxon>Nematoda</taxon>
        <taxon>Chromadorea</taxon>
        <taxon>Rhabditida</taxon>
        <taxon>Tylenchina</taxon>
        <taxon>Panagrolaimomorpha</taxon>
        <taxon>Strongyloidoidea</taxon>
        <taxon>Steinernematidae</taxon>
        <taxon>Steinernema</taxon>
    </lineage>
</organism>
<evidence type="ECO:0000313" key="2">
    <source>
        <dbReference type="EMBL" id="TKR66936.1"/>
    </source>
</evidence>
<reference evidence="2 3" key="2">
    <citation type="journal article" date="2019" name="G3 (Bethesda)">
        <title>Hybrid Assembly of the Genome of the Entomopathogenic Nematode Steinernema carpocapsae Identifies the X-Chromosome.</title>
        <authorList>
            <person name="Serra L."/>
            <person name="Macchietto M."/>
            <person name="Macias-Munoz A."/>
            <person name="McGill C.J."/>
            <person name="Rodriguez I.M."/>
            <person name="Rodriguez B."/>
            <person name="Murad R."/>
            <person name="Mortazavi A."/>
        </authorList>
    </citation>
    <scope>NUCLEOTIDE SEQUENCE [LARGE SCALE GENOMIC DNA]</scope>
    <source>
        <strain evidence="2 3">ALL</strain>
    </source>
</reference>
<keyword evidence="3" id="KW-1185">Reference proteome</keyword>
<accession>A0A4U5MCT7</accession>
<comment type="caution">
    <text evidence="2">The sequence shown here is derived from an EMBL/GenBank/DDBJ whole genome shotgun (WGS) entry which is preliminary data.</text>
</comment>
<name>A0A4U5MCT7_STECR</name>
<reference evidence="2 3" key="1">
    <citation type="journal article" date="2015" name="Genome Biol.">
        <title>Comparative genomics of Steinernema reveals deeply conserved gene regulatory networks.</title>
        <authorList>
            <person name="Dillman A.R."/>
            <person name="Macchietto M."/>
            <person name="Porter C.F."/>
            <person name="Rogers A."/>
            <person name="Williams B."/>
            <person name="Antoshechkin I."/>
            <person name="Lee M.M."/>
            <person name="Goodwin Z."/>
            <person name="Lu X."/>
            <person name="Lewis E.E."/>
            <person name="Goodrich-Blair H."/>
            <person name="Stock S.P."/>
            <person name="Adams B.J."/>
            <person name="Sternberg P.W."/>
            <person name="Mortazavi A."/>
        </authorList>
    </citation>
    <scope>NUCLEOTIDE SEQUENCE [LARGE SCALE GENOMIC DNA]</scope>
    <source>
        <strain evidence="2 3">ALL</strain>
    </source>
</reference>
<dbReference type="AlphaFoldDB" id="A0A4U5MCT7"/>
<evidence type="ECO:0000313" key="3">
    <source>
        <dbReference type="Proteomes" id="UP000298663"/>
    </source>
</evidence>
<dbReference type="EMBL" id="AZBU02000008">
    <property type="protein sequence ID" value="TKR66936.1"/>
    <property type="molecule type" value="Genomic_DNA"/>
</dbReference>
<proteinExistence type="predicted"/>
<sequence>MPIHKSAFLSSSDHAKRRKAQHRPVGICSCLLPSRLLSLAPLLTPATGAIAPSGAQSAPSKSFILCPPFASTGRLVLFSSSPRLLFRLPDSSPTRSTYSAGCRCG</sequence>